<comment type="caution">
    <text evidence="3">The sequence shown here is derived from an EMBL/GenBank/DDBJ whole genome shotgun (WGS) entry which is preliminary data.</text>
</comment>
<dbReference type="Gene3D" id="3.30.420.10">
    <property type="entry name" value="Ribonuclease H-like superfamily/Ribonuclease H"/>
    <property type="match status" value="1"/>
</dbReference>
<dbReference type="PROSITE" id="PS50994">
    <property type="entry name" value="INTEGRASE"/>
    <property type="match status" value="1"/>
</dbReference>
<dbReference type="SUPFAM" id="SSF53098">
    <property type="entry name" value="Ribonuclease H-like"/>
    <property type="match status" value="1"/>
</dbReference>
<evidence type="ECO:0000313" key="4">
    <source>
        <dbReference type="Proteomes" id="UP001564760"/>
    </source>
</evidence>
<dbReference type="EMBL" id="JBGEDP010000001">
    <property type="protein sequence ID" value="MEY8017435.1"/>
    <property type="molecule type" value="Genomic_DNA"/>
</dbReference>
<reference evidence="3 4" key="1">
    <citation type="submission" date="2024-08" db="EMBL/GenBank/DDBJ databases">
        <title>Mycobacterium servetensis sp. nov., a novel rapid-growing mycobacterial species recovered from a human patient in Zaragoza, Spain.</title>
        <authorList>
            <person name="Tristancho-Baro A.I."/>
            <person name="Buenestado-Serrano S."/>
            <person name="Garcia De Viedma D."/>
            <person name="Milagro-Beamonte A."/>
            <person name="Burillo N."/>
            <person name="Sanz S."/>
            <person name="Lopez-Calleja A.I."/>
            <person name="Penas-Utrilla D."/>
            <person name="Guardingo M."/>
            <person name="Garcia M.J."/>
            <person name="Vinuelas-Bayon J."/>
        </authorList>
    </citation>
    <scope>NUCLEOTIDE SEQUENCE [LARGE SCALE GENOMIC DNA]</scope>
    <source>
        <strain evidence="4">HUMS_12744610</strain>
    </source>
</reference>
<gene>
    <name evidence="3" type="ORF">AB8998_21800</name>
</gene>
<sequence length="151" mass="17074">MTDERLDLDADDPRRPILLAVSDNGPPMTAHDTRAFMALMAIVQHHGRPGVPQDQAWIESFFGHIKCEWPHLEAITDPALLETELARVRTEYNCVRLHEAIGYVTPDDEHAGSGEAIRQARRDGLDRARQRRLDYHRRTSTNPTGETPCIG</sequence>
<evidence type="ECO:0000313" key="3">
    <source>
        <dbReference type="EMBL" id="MEY8017435.1"/>
    </source>
</evidence>
<feature type="domain" description="Integrase catalytic" evidence="2">
    <location>
        <begin position="1"/>
        <end position="114"/>
    </location>
</feature>
<dbReference type="RefSeq" id="WP_369739722.1">
    <property type="nucleotide sequence ID" value="NZ_JBGEDP010000001.1"/>
</dbReference>
<keyword evidence="4" id="KW-1185">Reference proteome</keyword>
<organism evidence="3 4">
    <name type="scientific">Mycobacterium servetii</name>
    <dbReference type="NCBI Taxonomy" id="3237418"/>
    <lineage>
        <taxon>Bacteria</taxon>
        <taxon>Bacillati</taxon>
        <taxon>Actinomycetota</taxon>
        <taxon>Actinomycetes</taxon>
        <taxon>Mycobacteriales</taxon>
        <taxon>Mycobacteriaceae</taxon>
        <taxon>Mycobacterium</taxon>
    </lineage>
</organism>
<evidence type="ECO:0000256" key="1">
    <source>
        <dbReference type="SAM" id="MobiDB-lite"/>
    </source>
</evidence>
<proteinExistence type="predicted"/>
<dbReference type="InterPro" id="IPR036397">
    <property type="entry name" value="RNaseH_sf"/>
</dbReference>
<feature type="compositionally biased region" description="Basic and acidic residues" evidence="1">
    <location>
        <begin position="108"/>
        <end position="137"/>
    </location>
</feature>
<protein>
    <submittedName>
        <fullName evidence="3">Integrase core domain-containing protein</fullName>
    </submittedName>
</protein>
<accession>A0ABV4C4H7</accession>
<dbReference type="InterPro" id="IPR012337">
    <property type="entry name" value="RNaseH-like_sf"/>
</dbReference>
<dbReference type="Pfam" id="PF13683">
    <property type="entry name" value="rve_3"/>
    <property type="match status" value="1"/>
</dbReference>
<dbReference type="Proteomes" id="UP001564760">
    <property type="component" value="Unassembled WGS sequence"/>
</dbReference>
<feature type="region of interest" description="Disordered" evidence="1">
    <location>
        <begin position="108"/>
        <end position="151"/>
    </location>
</feature>
<evidence type="ECO:0000259" key="2">
    <source>
        <dbReference type="PROSITE" id="PS50994"/>
    </source>
</evidence>
<dbReference type="InterPro" id="IPR001584">
    <property type="entry name" value="Integrase_cat-core"/>
</dbReference>
<name>A0ABV4C4H7_9MYCO</name>